<organism evidence="9">
    <name type="scientific">marine metagenome</name>
    <dbReference type="NCBI Taxonomy" id="408172"/>
    <lineage>
        <taxon>unclassified sequences</taxon>
        <taxon>metagenomes</taxon>
        <taxon>ecological metagenomes</taxon>
    </lineage>
</organism>
<evidence type="ECO:0000256" key="2">
    <source>
        <dbReference type="ARBA" id="ARBA00001911"/>
    </source>
</evidence>
<comment type="pathway">
    <text evidence="3">Carbohydrate metabolism.</text>
</comment>
<dbReference type="PANTHER" id="PTHR43725">
    <property type="entry name" value="UDP-GLUCOSE 4-EPIMERASE"/>
    <property type="match status" value="1"/>
</dbReference>
<dbReference type="Gene3D" id="3.40.50.720">
    <property type="entry name" value="NAD(P)-binding Rossmann-like Domain"/>
    <property type="match status" value="1"/>
</dbReference>
<proteinExistence type="predicted"/>
<feature type="non-terminal residue" evidence="9">
    <location>
        <position position="182"/>
    </location>
</feature>
<accession>A0A383CA41</accession>
<evidence type="ECO:0000256" key="6">
    <source>
        <dbReference type="ARBA" id="ARBA00023144"/>
    </source>
</evidence>
<evidence type="ECO:0000256" key="1">
    <source>
        <dbReference type="ARBA" id="ARBA00000083"/>
    </source>
</evidence>
<comment type="catalytic activity">
    <reaction evidence="1">
        <text>UDP-alpha-D-glucose = UDP-alpha-D-galactose</text>
        <dbReference type="Rhea" id="RHEA:22168"/>
        <dbReference type="ChEBI" id="CHEBI:58885"/>
        <dbReference type="ChEBI" id="CHEBI:66914"/>
        <dbReference type="EC" id="5.1.3.2"/>
    </reaction>
</comment>
<keyword evidence="7" id="KW-0413">Isomerase</keyword>
<dbReference type="EC" id="5.1.3.2" evidence="4"/>
<evidence type="ECO:0000313" key="9">
    <source>
        <dbReference type="EMBL" id="SVE28933.1"/>
    </source>
</evidence>
<evidence type="ECO:0000256" key="5">
    <source>
        <dbReference type="ARBA" id="ARBA00023027"/>
    </source>
</evidence>
<comment type="cofactor">
    <cofactor evidence="2">
        <name>NAD(+)</name>
        <dbReference type="ChEBI" id="CHEBI:57540"/>
    </cofactor>
</comment>
<evidence type="ECO:0000256" key="4">
    <source>
        <dbReference type="ARBA" id="ARBA00013189"/>
    </source>
</evidence>
<evidence type="ECO:0000256" key="3">
    <source>
        <dbReference type="ARBA" id="ARBA00005007"/>
    </source>
</evidence>
<reference evidence="9" key="1">
    <citation type="submission" date="2018-05" db="EMBL/GenBank/DDBJ databases">
        <authorList>
            <person name="Lanie J.A."/>
            <person name="Ng W.-L."/>
            <person name="Kazmierczak K.M."/>
            <person name="Andrzejewski T.M."/>
            <person name="Davidsen T.M."/>
            <person name="Wayne K.J."/>
            <person name="Tettelin H."/>
            <person name="Glass J.I."/>
            <person name="Rusch D."/>
            <person name="Podicherti R."/>
            <person name="Tsui H.-C.T."/>
            <person name="Winkler M.E."/>
        </authorList>
    </citation>
    <scope>NUCLEOTIDE SEQUENCE</scope>
</reference>
<dbReference type="AlphaFoldDB" id="A0A383CA41"/>
<keyword evidence="5" id="KW-0520">NAD</keyword>
<dbReference type="InterPro" id="IPR036291">
    <property type="entry name" value="NAD(P)-bd_dom_sf"/>
</dbReference>
<dbReference type="PANTHER" id="PTHR43725:SF47">
    <property type="entry name" value="UDP-GLUCOSE 4-EPIMERASE"/>
    <property type="match status" value="1"/>
</dbReference>
<protein>
    <recommendedName>
        <fullName evidence="4">UDP-glucose 4-epimerase</fullName>
        <ecNumber evidence="4">5.1.3.2</ecNumber>
    </recommendedName>
</protein>
<keyword evidence="6" id="KW-0299">Galactose metabolism</keyword>
<dbReference type="GO" id="GO:0006012">
    <property type="term" value="P:galactose metabolic process"/>
    <property type="evidence" value="ECO:0007669"/>
    <property type="project" value="UniProtKB-KW"/>
</dbReference>
<dbReference type="GO" id="GO:0003978">
    <property type="term" value="F:UDP-glucose 4-epimerase activity"/>
    <property type="evidence" value="ECO:0007669"/>
    <property type="project" value="UniProtKB-EC"/>
</dbReference>
<dbReference type="InterPro" id="IPR001509">
    <property type="entry name" value="Epimerase_deHydtase"/>
</dbReference>
<feature type="domain" description="NAD-dependent epimerase/dehydratase" evidence="8">
    <location>
        <begin position="3"/>
        <end position="167"/>
    </location>
</feature>
<dbReference type="Pfam" id="PF01370">
    <property type="entry name" value="Epimerase"/>
    <property type="match status" value="1"/>
</dbReference>
<dbReference type="EMBL" id="UINC01207023">
    <property type="protein sequence ID" value="SVE28933.1"/>
    <property type="molecule type" value="Genomic_DNA"/>
</dbReference>
<dbReference type="SUPFAM" id="SSF51735">
    <property type="entry name" value="NAD(P)-binding Rossmann-fold domains"/>
    <property type="match status" value="1"/>
</dbReference>
<name>A0A383CA41_9ZZZZ</name>
<evidence type="ECO:0000256" key="7">
    <source>
        <dbReference type="ARBA" id="ARBA00023235"/>
    </source>
</evidence>
<dbReference type="GO" id="GO:0005829">
    <property type="term" value="C:cytosol"/>
    <property type="evidence" value="ECO:0007669"/>
    <property type="project" value="TreeGrafter"/>
</dbReference>
<keyword evidence="6" id="KW-0119">Carbohydrate metabolism</keyword>
<evidence type="ECO:0000259" key="8">
    <source>
        <dbReference type="Pfam" id="PF01370"/>
    </source>
</evidence>
<gene>
    <name evidence="9" type="ORF">METZ01_LOCUS481787</name>
</gene>
<sequence length="182" mass="20158">MKALVLGGSAFVGLRTVKELAARGHDVTVLNRGKTATELPAGVNQLIADRTDNESMEKALKGTSWDVVYDISGFVMVAGSADLDFLLNLFDGNVGHYIYCSSITAYDSTERFPWHETNEFTKAPPETYGGFKAHVEKALFDRHLKTGFPVTTIRPAAIYGPNNNIYDMEMPMWLRLLRGLPI</sequence>